<gene>
    <name evidence="2" type="ORF">ACFSJH_19130</name>
</gene>
<keyword evidence="3" id="KW-1185">Reference proteome</keyword>
<feature type="transmembrane region" description="Helical" evidence="1">
    <location>
        <begin position="293"/>
        <end position="315"/>
    </location>
</feature>
<evidence type="ECO:0000313" key="2">
    <source>
        <dbReference type="EMBL" id="MFD2117850.1"/>
    </source>
</evidence>
<dbReference type="PANTHER" id="PTHR37305">
    <property type="entry name" value="INTEGRAL MEMBRANE PROTEIN-RELATED"/>
    <property type="match status" value="1"/>
</dbReference>
<dbReference type="PANTHER" id="PTHR37305:SF1">
    <property type="entry name" value="MEMBRANE PROTEIN"/>
    <property type="match status" value="1"/>
</dbReference>
<feature type="transmembrane region" description="Helical" evidence="1">
    <location>
        <begin position="217"/>
        <end position="238"/>
    </location>
</feature>
<dbReference type="EMBL" id="JBHUHO010000047">
    <property type="protein sequence ID" value="MFD2117850.1"/>
    <property type="molecule type" value="Genomic_DNA"/>
</dbReference>
<feature type="transmembrane region" description="Helical" evidence="1">
    <location>
        <begin position="160"/>
        <end position="185"/>
    </location>
</feature>
<dbReference type="RefSeq" id="WP_377775189.1">
    <property type="nucleotide sequence ID" value="NZ_JBHUHO010000047.1"/>
</dbReference>
<keyword evidence="1" id="KW-0812">Transmembrane</keyword>
<accession>A0ABW4YQ31</accession>
<feature type="transmembrane region" description="Helical" evidence="1">
    <location>
        <begin position="24"/>
        <end position="42"/>
    </location>
</feature>
<dbReference type="Proteomes" id="UP001597362">
    <property type="component" value="Unassembled WGS sequence"/>
</dbReference>
<evidence type="ECO:0000256" key="1">
    <source>
        <dbReference type="SAM" id="Phobius"/>
    </source>
</evidence>
<dbReference type="Pfam" id="PF12679">
    <property type="entry name" value="ABC2_membrane_2"/>
    <property type="match status" value="1"/>
</dbReference>
<evidence type="ECO:0000313" key="3">
    <source>
        <dbReference type="Proteomes" id="UP001597362"/>
    </source>
</evidence>
<name>A0ABW4YQ31_9BACL</name>
<keyword evidence="1" id="KW-0472">Membrane</keyword>
<feature type="transmembrane region" description="Helical" evidence="1">
    <location>
        <begin position="116"/>
        <end position="139"/>
    </location>
</feature>
<protein>
    <submittedName>
        <fullName evidence="2">ABC transporter permease</fullName>
    </submittedName>
</protein>
<feature type="transmembrane region" description="Helical" evidence="1">
    <location>
        <begin position="250"/>
        <end position="273"/>
    </location>
</feature>
<comment type="caution">
    <text evidence="2">The sequence shown here is derived from an EMBL/GenBank/DDBJ whole genome shotgun (WGS) entry which is preliminary data.</text>
</comment>
<keyword evidence="1" id="KW-1133">Transmembrane helix</keyword>
<sequence>MSKLSSLAMLIRNENTKIYRRPRTWIIIAFLVSIIALMAGIMKWDEVKYPPSANWQEEIVAHNAELTKMIAEQGQSESNQMIEEWERQIILNDYYLSEQINPNKISLWSYMDTASLLIVLISILTVIIAADMIAAEFSWGTIKLLLVGPATRSKILTAKYIATLQFALLLLVTSFVVSFGAGAILSGLDTWNVAEVTVNAANQIEVKSMLISILQKYGFGIVELVMYVTMAFMISAAFRSSTMAISFSLIAIFMGNMIVSMLAKYAWVKYILFANINLSQYMTNTPLRPDMSLSFSIIVLAVYYIVFQLITWIMFTKRDVAG</sequence>
<proteinExistence type="predicted"/>
<organism evidence="2 3">
    <name type="scientific">Paenibacillus yanchengensis</name>
    <dbReference type="NCBI Taxonomy" id="2035833"/>
    <lineage>
        <taxon>Bacteria</taxon>
        <taxon>Bacillati</taxon>
        <taxon>Bacillota</taxon>
        <taxon>Bacilli</taxon>
        <taxon>Bacillales</taxon>
        <taxon>Paenibacillaceae</taxon>
        <taxon>Paenibacillus</taxon>
    </lineage>
</organism>
<reference evidence="3" key="1">
    <citation type="journal article" date="2019" name="Int. J. Syst. Evol. Microbiol.">
        <title>The Global Catalogue of Microorganisms (GCM) 10K type strain sequencing project: providing services to taxonomists for standard genome sequencing and annotation.</title>
        <authorList>
            <consortium name="The Broad Institute Genomics Platform"/>
            <consortium name="The Broad Institute Genome Sequencing Center for Infectious Disease"/>
            <person name="Wu L."/>
            <person name="Ma J."/>
        </authorList>
    </citation>
    <scope>NUCLEOTIDE SEQUENCE [LARGE SCALE GENOMIC DNA]</scope>
    <source>
        <strain evidence="3">GH52</strain>
    </source>
</reference>